<dbReference type="SUPFAM" id="SSF55073">
    <property type="entry name" value="Nucleotide cyclase"/>
    <property type="match status" value="1"/>
</dbReference>
<evidence type="ECO:0000313" key="2">
    <source>
        <dbReference type="EMBL" id="KRG86768.1"/>
    </source>
</evidence>
<dbReference type="Gene3D" id="1.25.40.10">
    <property type="entry name" value="Tetratricopeptide repeat domain"/>
    <property type="match status" value="2"/>
</dbReference>
<dbReference type="Pfam" id="PF14559">
    <property type="entry name" value="TPR_19"/>
    <property type="match status" value="1"/>
</dbReference>
<evidence type="ECO:0000256" key="1">
    <source>
        <dbReference type="PROSITE-ProRule" id="PRU00339"/>
    </source>
</evidence>
<feature type="repeat" description="TPR" evidence="1">
    <location>
        <begin position="441"/>
        <end position="474"/>
    </location>
</feature>
<dbReference type="Proteomes" id="UP000050940">
    <property type="component" value="Unassembled WGS sequence"/>
</dbReference>
<keyword evidence="1" id="KW-0802">TPR repeat</keyword>
<dbReference type="InterPro" id="IPR001054">
    <property type="entry name" value="A/G_cyclase"/>
</dbReference>
<dbReference type="OrthoDB" id="5928393at2"/>
<dbReference type="PROSITE" id="PS50005">
    <property type="entry name" value="TPR"/>
    <property type="match status" value="1"/>
</dbReference>
<keyword evidence="3" id="KW-1185">Reference proteome</keyword>
<dbReference type="CDD" id="cd07302">
    <property type="entry name" value="CHD"/>
    <property type="match status" value="1"/>
</dbReference>
<dbReference type="Gene3D" id="3.30.70.1230">
    <property type="entry name" value="Nucleotide cyclase"/>
    <property type="match status" value="1"/>
</dbReference>
<organism evidence="2 3">
    <name type="scientific">Stenotrophomonas daejeonensis</name>
    <dbReference type="NCBI Taxonomy" id="659018"/>
    <lineage>
        <taxon>Bacteria</taxon>
        <taxon>Pseudomonadati</taxon>
        <taxon>Pseudomonadota</taxon>
        <taxon>Gammaproteobacteria</taxon>
        <taxon>Lysobacterales</taxon>
        <taxon>Lysobacteraceae</taxon>
        <taxon>Stenotrophomonas</taxon>
    </lineage>
</organism>
<dbReference type="GO" id="GO:0004016">
    <property type="term" value="F:adenylate cyclase activity"/>
    <property type="evidence" value="ECO:0007669"/>
    <property type="project" value="UniProtKB-ARBA"/>
</dbReference>
<dbReference type="STRING" id="659018.ABB34_06095"/>
<dbReference type="InterPro" id="IPR029787">
    <property type="entry name" value="Nucleotide_cyclase"/>
</dbReference>
<comment type="caution">
    <text evidence="2">The sequence shown here is derived from an EMBL/GenBank/DDBJ whole genome shotgun (WGS) entry which is preliminary data.</text>
</comment>
<dbReference type="AlphaFoldDB" id="A0A0R0DYE5"/>
<dbReference type="SUPFAM" id="SSF48452">
    <property type="entry name" value="TPR-like"/>
    <property type="match status" value="1"/>
</dbReference>
<dbReference type="NCBIfam" id="TIGR04510">
    <property type="entry name" value="mod_pep_cyc"/>
    <property type="match status" value="1"/>
</dbReference>
<dbReference type="GO" id="GO:0009190">
    <property type="term" value="P:cyclic nucleotide biosynthetic process"/>
    <property type="evidence" value="ECO:0007669"/>
    <property type="project" value="InterPro"/>
</dbReference>
<dbReference type="InterPro" id="IPR030966">
    <property type="entry name" value="Mod_pep_cyc"/>
</dbReference>
<dbReference type="RefSeq" id="WP_057640403.1">
    <property type="nucleotide sequence ID" value="NZ_LDJP01000032.1"/>
</dbReference>
<dbReference type="GO" id="GO:0035556">
    <property type="term" value="P:intracellular signal transduction"/>
    <property type="evidence" value="ECO:0007669"/>
    <property type="project" value="InterPro"/>
</dbReference>
<dbReference type="SMART" id="SM00028">
    <property type="entry name" value="TPR"/>
    <property type="match status" value="3"/>
</dbReference>
<evidence type="ECO:0000313" key="3">
    <source>
        <dbReference type="Proteomes" id="UP000050940"/>
    </source>
</evidence>
<reference evidence="2 3" key="1">
    <citation type="submission" date="2015-05" db="EMBL/GenBank/DDBJ databases">
        <title>Genome sequencing and analysis of members of genus Stenotrophomonas.</title>
        <authorList>
            <person name="Patil P.P."/>
            <person name="Midha S."/>
            <person name="Patil P.B."/>
        </authorList>
    </citation>
    <scope>NUCLEOTIDE SEQUENCE [LARGE SCALE GENOMIC DNA]</scope>
    <source>
        <strain evidence="2 3">JCM 16244</strain>
    </source>
</reference>
<protein>
    <submittedName>
        <fullName evidence="2">Adenylate cyclase</fullName>
    </submittedName>
</protein>
<sequence>MQDAGGTPATPAPQVRTLLLTDLCDSVALVEKLGDAAAAELFQQHDRLVLQLQQQWKGRLIDRSDGLLLLFERPINGLAFAIDYLRGLRELGRARGLVLHARAGMHVGEVLTWHNSAEAVQAGAKSLEVEGLAKPLAARLMALARPGQILLSAVAESLTRRAVPELGESGGQLLWKSHGRWRFKGVPTAQEVFEAGVPGFAPLRMPRSSPKARRDLPLWRSPLALVAEAALLLALGVGLWFATRPEPAIAFAERDWVVMGDVANSTGESVFDASIRQAVMLGLEQSRYVNVLSEGKVRESLEMARKPADATLDRSLAVDVAIREGARAVLLPVVTRHGDGYRIAIDLVDPNADSVVRTYHAVATAPDKAAAAVDDVLNQLRKGLGESVAELQKSIPLSRASTGSLRALRSYALAETAMGKRSFEEARNLYQAAVEIDPEFALAYAGLAKLHARIGEMQPAREQLQKALALQSHLPHRERLYLKAWQAELEPGGWPLENWRALARLYPDSFAGLSNTSWYLLQDNRFSEAEPFARAAAVPQDHLRIYPMVQLGQIHIALNQPELALRTLRQAHELEGKGDADDAEVDALVALRRNEQAEQLLARLDNGGDSLQSLMNLRARLLVQADRDDCAAMRATVVSDRTKPTVAYLQIHQQLLYASIDVLCKKDGITRLDAIAKQLSPLLRKTDDPAWRDHNLQMLALIYLAQRQGQGALASRLLRENHDVIEAQRSPVVAKWYRLVQAMAYLQDARADAAIAALQPLLDGSEPVQAHVVLLESHRLSGDAAGASRQRQWLLAHRGQAIAELMAMKVLQPLNVHDVAMAASSVDDLSAP</sequence>
<name>A0A0R0DYE5_9GAMM</name>
<proteinExistence type="predicted"/>
<dbReference type="InterPro" id="IPR011990">
    <property type="entry name" value="TPR-like_helical_dom_sf"/>
</dbReference>
<dbReference type="EMBL" id="LDJP01000032">
    <property type="protein sequence ID" value="KRG86768.1"/>
    <property type="molecule type" value="Genomic_DNA"/>
</dbReference>
<accession>A0A0R0DYE5</accession>
<dbReference type="PATRIC" id="fig|659018.3.peg.1144"/>
<gene>
    <name evidence="2" type="ORF">ABB34_06095</name>
</gene>
<dbReference type="InterPro" id="IPR019734">
    <property type="entry name" value="TPR_rpt"/>
</dbReference>